<evidence type="ECO:0000313" key="2">
    <source>
        <dbReference type="EMBL" id="XBH02016.1"/>
    </source>
</evidence>
<accession>A0AAU7C9U0</accession>
<dbReference type="Gene3D" id="1.25.40.10">
    <property type="entry name" value="Tetratricopeptide repeat domain"/>
    <property type="match status" value="1"/>
</dbReference>
<gene>
    <name evidence="2" type="ORF">V5E97_27275</name>
</gene>
<dbReference type="AlphaFoldDB" id="A0AAU7C9U0"/>
<sequence>MVADYYTMLGVNPGADRGTLETALARCQPLWSSGTRNPKNKHTYQSYLDQIPALRQALLGDPAVRAAYDAELAAAQRIERDQKLDTLQRRLRLRSAKGGLTVADRTLLRDEAVRLGLTADDLDRLAELIPPKPEAPAEADTPDPPVDVLDPAMRRQIRVALTHLRRVDLYDALSLTRDAPIQEIIALADAERRRWMQKAQVTAEKTAWLELVSHAQSHLTTPESRARYDRTLALEAEEVLIASIEFALQGLPRLDPGTRNALLDEGAALGIEPERVDRLIVRACRSLGVARDAGPSSAATVTIAPRHLRCRTCAGVTDFAQAARQKTAACRHCRASLRWDCPICKKPHWVDEPRCPCGFKIELRDPLVRHFEAATRAYKTRDLETALRHLKRIQEFAPKHVGTRKAMERIQHRLADINRARAVWESARTAGRLVAALEALELWASMLHPSHPEVEPSRADVTAPLRRAQGLAARGRAVAATDPRAARAFYQQSLALASDLTEALDGLQRCPPDHPSSLVADFVDGRVRLRWVAPAPDGLGPLSYVLLRKHGGPIEHLADGTRIAEVTATEYDDGQVNAGETVSYAALSKRGGAESVSAAAIGPIVLLGEVTDVRVETGDHEVDLFWSPPANALDVRVVRKLGAPPASAKDGERVETLRDRAHDPGLENDRVYHYGVFAVYKMPDGQMVASRGVFVSAQPHPPIEVLPAPTLSLESAGRVRLDWPRPPRGTVKILRTLKPAGRVPGERLTFAEADALDGQWLDVTAPDHASDPAPPALGVCHYTPMIASAGMLTVGQSVAYSCVPDPSDLRATRVGHGQRVHLRWRWSPQGAQSLIVARAGSAPIGSDDPDAHRILVHELDYGRLGHHTLTLPLNVEGPWHLRVYSVAQVAGQTVVSPGLEPTARTLLPGPHPEVTVSYAFRRPGFPGRPWQLTFRTEPAGAEIPPTALVAHPRTVPLSVDDGEIVQQFPASRDGSTFPIQSKLNLSKHRARIFADPHTEPDSMPPIRLRHPENGATRA</sequence>
<dbReference type="RefSeq" id="WP_406694760.1">
    <property type="nucleotide sequence ID" value="NZ_CP155447.1"/>
</dbReference>
<dbReference type="EMBL" id="CP155447">
    <property type="protein sequence ID" value="XBH02016.1"/>
    <property type="molecule type" value="Genomic_DNA"/>
</dbReference>
<evidence type="ECO:0000256" key="1">
    <source>
        <dbReference type="SAM" id="MobiDB-lite"/>
    </source>
</evidence>
<dbReference type="InterPro" id="IPR011990">
    <property type="entry name" value="TPR-like_helical_dom_sf"/>
</dbReference>
<proteinExistence type="predicted"/>
<reference evidence="2" key="1">
    <citation type="submission" date="2024-05" db="EMBL/GenBank/DDBJ databases">
        <title>Planctomycetes of the genus Singulisphaera possess chitinolytic capabilities.</title>
        <authorList>
            <person name="Ivanova A."/>
        </authorList>
    </citation>
    <scope>NUCLEOTIDE SEQUENCE</scope>
    <source>
        <strain evidence="2">Ch08T</strain>
    </source>
</reference>
<evidence type="ECO:0008006" key="3">
    <source>
        <dbReference type="Google" id="ProtNLM"/>
    </source>
</evidence>
<protein>
    <recommendedName>
        <fullName evidence="3">J domain-containing protein</fullName>
    </recommendedName>
</protein>
<organism evidence="2">
    <name type="scientific">Singulisphaera sp. Ch08</name>
    <dbReference type="NCBI Taxonomy" id="3120278"/>
    <lineage>
        <taxon>Bacteria</taxon>
        <taxon>Pseudomonadati</taxon>
        <taxon>Planctomycetota</taxon>
        <taxon>Planctomycetia</taxon>
        <taxon>Isosphaerales</taxon>
        <taxon>Isosphaeraceae</taxon>
        <taxon>Singulisphaera</taxon>
    </lineage>
</organism>
<feature type="region of interest" description="Disordered" evidence="1">
    <location>
        <begin position="994"/>
        <end position="1018"/>
    </location>
</feature>
<name>A0AAU7C9U0_9BACT</name>